<dbReference type="EC" id="3.1.21.-" evidence="6"/>
<keyword evidence="6" id="KW-0540">Nuclease</keyword>
<evidence type="ECO:0000256" key="4">
    <source>
        <dbReference type="SAM" id="Coils"/>
    </source>
</evidence>
<dbReference type="GO" id="GO:0016787">
    <property type="term" value="F:hydrolase activity"/>
    <property type="evidence" value="ECO:0007669"/>
    <property type="project" value="UniProtKB-KW"/>
</dbReference>
<keyword evidence="6" id="KW-0255">Endonuclease</keyword>
<dbReference type="PANTHER" id="PTHR30408">
    <property type="entry name" value="TYPE-1 RESTRICTION ENZYME ECOKI SPECIFICITY PROTEIN"/>
    <property type="match status" value="1"/>
</dbReference>
<organism evidence="6 7">
    <name type="scientific">Kocuria salsicia</name>
    <dbReference type="NCBI Taxonomy" id="664639"/>
    <lineage>
        <taxon>Bacteria</taxon>
        <taxon>Bacillati</taxon>
        <taxon>Actinomycetota</taxon>
        <taxon>Actinomycetes</taxon>
        <taxon>Micrococcales</taxon>
        <taxon>Micrococcaceae</taxon>
        <taxon>Kocuria</taxon>
    </lineage>
</organism>
<feature type="coiled-coil region" evidence="4">
    <location>
        <begin position="156"/>
        <end position="183"/>
    </location>
</feature>
<evidence type="ECO:0000259" key="5">
    <source>
        <dbReference type="Pfam" id="PF01420"/>
    </source>
</evidence>
<evidence type="ECO:0000313" key="6">
    <source>
        <dbReference type="EMBL" id="MEV8158105.1"/>
    </source>
</evidence>
<keyword evidence="2" id="KW-0680">Restriction system</keyword>
<name>A0ABV3KCJ8_9MICC</name>
<dbReference type="InterPro" id="IPR052021">
    <property type="entry name" value="Type-I_RS_S_subunit"/>
</dbReference>
<dbReference type="InterPro" id="IPR000055">
    <property type="entry name" value="Restrct_endonuc_typeI_TRD"/>
</dbReference>
<proteinExistence type="inferred from homology"/>
<accession>A0ABV3KCJ8</accession>
<comment type="similarity">
    <text evidence="1">Belongs to the type-I restriction system S methylase family.</text>
</comment>
<keyword evidence="6" id="KW-0378">Hydrolase</keyword>
<dbReference type="CDD" id="cd17291">
    <property type="entry name" value="RMtype1_S_MgeORF438P-TRD-CR_like"/>
    <property type="match status" value="1"/>
</dbReference>
<evidence type="ECO:0000256" key="2">
    <source>
        <dbReference type="ARBA" id="ARBA00022747"/>
    </source>
</evidence>
<comment type="caution">
    <text evidence="6">The sequence shown here is derived from an EMBL/GenBank/DDBJ whole genome shotgun (WGS) entry which is preliminary data.</text>
</comment>
<dbReference type="CDD" id="cd17516">
    <property type="entry name" value="RMtype1_S_HinAWORF1578P-TRD2-CR2_like"/>
    <property type="match status" value="1"/>
</dbReference>
<protein>
    <submittedName>
        <fullName evidence="6">Restriction endonuclease subunit S</fullName>
        <ecNumber evidence="6">3.1.21.-</ecNumber>
    </submittedName>
</protein>
<reference evidence="6 7" key="1">
    <citation type="submission" date="2024-06" db="EMBL/GenBank/DDBJ databases">
        <title>The Natural Products Discovery Center: Release of the First 8490 Sequenced Strains for Exploring Actinobacteria Biosynthetic Diversity.</title>
        <authorList>
            <person name="Kalkreuter E."/>
            <person name="Kautsar S.A."/>
            <person name="Yang D."/>
            <person name="Bader C.D."/>
            <person name="Teijaro C.N."/>
            <person name="Fluegel L."/>
            <person name="Davis C.M."/>
            <person name="Simpson J.R."/>
            <person name="Lauterbach L."/>
            <person name="Steele A.D."/>
            <person name="Gui C."/>
            <person name="Meng S."/>
            <person name="Li G."/>
            <person name="Viehrig K."/>
            <person name="Ye F."/>
            <person name="Su P."/>
            <person name="Kiefer A.F."/>
            <person name="Nichols A."/>
            <person name="Cepeda A.J."/>
            <person name="Yan W."/>
            <person name="Fan B."/>
            <person name="Jiang Y."/>
            <person name="Adhikari A."/>
            <person name="Zheng C.-J."/>
            <person name="Schuster L."/>
            <person name="Cowan T.M."/>
            <person name="Smanski M.J."/>
            <person name="Chevrette M.G."/>
            <person name="De Carvalho L.P.S."/>
            <person name="Shen B."/>
        </authorList>
    </citation>
    <scope>NUCLEOTIDE SEQUENCE [LARGE SCALE GENOMIC DNA]</scope>
    <source>
        <strain evidence="6 7">NPDC079179</strain>
    </source>
</reference>
<sequence length="390" mass="42886">MSRIEELIRELCPRGVEFQQLGEVARIKAGPNINKRLIADRPGPYPVINSGREPLGHVDHFNVEDDPIGIASRGSVGLVTWTKGRFFRGNLNYSCTVGDPSLLDSRFLYYYLLRSDPEIQALATHQGIPALNAGALKTLRVPIPPLELQREIVRVLDKFTQLEAELEAELEARRAQYEHYRAQLLDEAGTGAASVQLGDLGRIVTGRTPKSSDASAWGVEVDFVTPSDIRNGMKTVTAPGRRLSDAGAASMAKVVIPAGSLLVTCIGADMGKTVINANDCVTNQQINSIIPTKDVVVEYFFHLLTAMRDRLRAQGERAGGTMPLINKTDFSKIEVPVPSLEVQKQVASKLDNFDALVNDISIGLPAELAARRKQYEHYRDRLLTFKELAS</sequence>
<feature type="domain" description="Type I restriction modification DNA specificity" evidence="5">
    <location>
        <begin position="13"/>
        <end position="171"/>
    </location>
</feature>
<dbReference type="RefSeq" id="WP_363784727.1">
    <property type="nucleotide sequence ID" value="NZ_JBFBLL010000004.1"/>
</dbReference>
<evidence type="ECO:0000256" key="1">
    <source>
        <dbReference type="ARBA" id="ARBA00010923"/>
    </source>
</evidence>
<dbReference type="Proteomes" id="UP001553031">
    <property type="component" value="Unassembled WGS sequence"/>
</dbReference>
<dbReference type="GO" id="GO:0004519">
    <property type="term" value="F:endonuclease activity"/>
    <property type="evidence" value="ECO:0007669"/>
    <property type="project" value="UniProtKB-KW"/>
</dbReference>
<dbReference type="SUPFAM" id="SSF116734">
    <property type="entry name" value="DNA methylase specificity domain"/>
    <property type="match status" value="2"/>
</dbReference>
<keyword evidence="7" id="KW-1185">Reference proteome</keyword>
<dbReference type="Gene3D" id="3.90.220.20">
    <property type="entry name" value="DNA methylase specificity domains"/>
    <property type="match status" value="2"/>
</dbReference>
<gene>
    <name evidence="6" type="ORF">AB0O96_07860</name>
</gene>
<keyword evidence="4" id="KW-0175">Coiled coil</keyword>
<evidence type="ECO:0000313" key="7">
    <source>
        <dbReference type="Proteomes" id="UP001553031"/>
    </source>
</evidence>
<dbReference type="PANTHER" id="PTHR30408:SF12">
    <property type="entry name" value="TYPE I RESTRICTION ENZYME MJAVIII SPECIFICITY SUBUNIT"/>
    <property type="match status" value="1"/>
</dbReference>
<dbReference type="Pfam" id="PF01420">
    <property type="entry name" value="Methylase_S"/>
    <property type="match status" value="2"/>
</dbReference>
<dbReference type="InterPro" id="IPR044946">
    <property type="entry name" value="Restrct_endonuc_typeI_TRD_sf"/>
</dbReference>
<keyword evidence="3" id="KW-0238">DNA-binding</keyword>
<dbReference type="EMBL" id="JBFBLL010000004">
    <property type="protein sequence ID" value="MEV8158105.1"/>
    <property type="molecule type" value="Genomic_DNA"/>
</dbReference>
<feature type="domain" description="Type I restriction modification DNA specificity" evidence="5">
    <location>
        <begin position="194"/>
        <end position="368"/>
    </location>
</feature>
<evidence type="ECO:0000256" key="3">
    <source>
        <dbReference type="ARBA" id="ARBA00023125"/>
    </source>
</evidence>